<evidence type="ECO:0000313" key="1">
    <source>
        <dbReference type="EMBL" id="KAF2457987.1"/>
    </source>
</evidence>
<proteinExistence type="predicted"/>
<dbReference type="Proteomes" id="UP000799766">
    <property type="component" value="Unassembled WGS sequence"/>
</dbReference>
<dbReference type="AlphaFoldDB" id="A0A6A6P2H5"/>
<organism evidence="1 2">
    <name type="scientific">Lineolata rhizophorae</name>
    <dbReference type="NCBI Taxonomy" id="578093"/>
    <lineage>
        <taxon>Eukaryota</taxon>
        <taxon>Fungi</taxon>
        <taxon>Dikarya</taxon>
        <taxon>Ascomycota</taxon>
        <taxon>Pezizomycotina</taxon>
        <taxon>Dothideomycetes</taxon>
        <taxon>Dothideomycetes incertae sedis</taxon>
        <taxon>Lineolatales</taxon>
        <taxon>Lineolataceae</taxon>
        <taxon>Lineolata</taxon>
    </lineage>
</organism>
<dbReference type="EMBL" id="MU001679">
    <property type="protein sequence ID" value="KAF2457987.1"/>
    <property type="molecule type" value="Genomic_DNA"/>
</dbReference>
<reference evidence="1" key="1">
    <citation type="journal article" date="2020" name="Stud. Mycol.">
        <title>101 Dothideomycetes genomes: a test case for predicting lifestyles and emergence of pathogens.</title>
        <authorList>
            <person name="Haridas S."/>
            <person name="Albert R."/>
            <person name="Binder M."/>
            <person name="Bloem J."/>
            <person name="Labutti K."/>
            <person name="Salamov A."/>
            <person name="Andreopoulos B."/>
            <person name="Baker S."/>
            <person name="Barry K."/>
            <person name="Bills G."/>
            <person name="Bluhm B."/>
            <person name="Cannon C."/>
            <person name="Castanera R."/>
            <person name="Culley D."/>
            <person name="Daum C."/>
            <person name="Ezra D."/>
            <person name="Gonzalez J."/>
            <person name="Henrissat B."/>
            <person name="Kuo A."/>
            <person name="Liang C."/>
            <person name="Lipzen A."/>
            <person name="Lutzoni F."/>
            <person name="Magnuson J."/>
            <person name="Mondo S."/>
            <person name="Nolan M."/>
            <person name="Ohm R."/>
            <person name="Pangilinan J."/>
            <person name="Park H.-J."/>
            <person name="Ramirez L."/>
            <person name="Alfaro M."/>
            <person name="Sun H."/>
            <person name="Tritt A."/>
            <person name="Yoshinaga Y."/>
            <person name="Zwiers L.-H."/>
            <person name="Turgeon B."/>
            <person name="Goodwin S."/>
            <person name="Spatafora J."/>
            <person name="Crous P."/>
            <person name="Grigoriev I."/>
        </authorList>
    </citation>
    <scope>NUCLEOTIDE SEQUENCE</scope>
    <source>
        <strain evidence="1">ATCC 16933</strain>
    </source>
</reference>
<protein>
    <submittedName>
        <fullName evidence="1">Uncharacterized protein</fullName>
    </submittedName>
</protein>
<gene>
    <name evidence="1" type="ORF">BDY21DRAFT_343309</name>
</gene>
<keyword evidence="2" id="KW-1185">Reference proteome</keyword>
<sequence length="54" mass="6372">MYIHIYEHTRHDLAISPHSLPAYVDGSWSFFPKPIYLRQRSAPFWPSELTSVLI</sequence>
<evidence type="ECO:0000313" key="2">
    <source>
        <dbReference type="Proteomes" id="UP000799766"/>
    </source>
</evidence>
<name>A0A6A6P2H5_9PEZI</name>
<accession>A0A6A6P2H5</accession>